<dbReference type="GO" id="GO:0020037">
    <property type="term" value="F:heme binding"/>
    <property type="evidence" value="ECO:0007669"/>
    <property type="project" value="InterPro"/>
</dbReference>
<evidence type="ECO:0000256" key="4">
    <source>
        <dbReference type="ARBA" id="ARBA00022617"/>
    </source>
</evidence>
<reference evidence="12" key="1">
    <citation type="submission" date="2018-10" db="EMBL/GenBank/DDBJ databases">
        <title>Population genomic analysis revealed the cold adaptation of white poplar.</title>
        <authorList>
            <person name="Liu Y.-J."/>
        </authorList>
    </citation>
    <scope>NUCLEOTIDE SEQUENCE [LARGE SCALE GENOMIC DNA]</scope>
    <source>
        <strain evidence="12">PAL-ZL1</strain>
    </source>
</reference>
<dbReference type="InterPro" id="IPR002401">
    <property type="entry name" value="Cyt_P450_E_grp-I"/>
</dbReference>
<dbReference type="STRING" id="43335.A0A4U5NMQ7"/>
<dbReference type="InterPro" id="IPR001128">
    <property type="entry name" value="Cyt_P450"/>
</dbReference>
<dbReference type="GO" id="GO:0016020">
    <property type="term" value="C:membrane"/>
    <property type="evidence" value="ECO:0007669"/>
    <property type="project" value="UniProtKB-SubCell"/>
</dbReference>
<dbReference type="GO" id="GO:0016705">
    <property type="term" value="F:oxidoreductase activity, acting on paired donors, with incorporation or reduction of molecular oxygen"/>
    <property type="evidence" value="ECO:0007669"/>
    <property type="project" value="InterPro"/>
</dbReference>
<evidence type="ECO:0000256" key="7">
    <source>
        <dbReference type="ARBA" id="ARBA00022989"/>
    </source>
</evidence>
<protein>
    <submittedName>
        <fullName evidence="12">Cytochrome P450 93A3-like</fullName>
    </submittedName>
</protein>
<dbReference type="PANTHER" id="PTHR47944:SF17">
    <property type="entry name" value="3,9-DIHYDROXYPTEROCARPAN 6A-MONOOXYGENASE"/>
    <property type="match status" value="1"/>
</dbReference>
<dbReference type="AlphaFoldDB" id="A0A4U5NMQ7"/>
<keyword evidence="10" id="KW-0503">Monooxygenase</keyword>
<evidence type="ECO:0000256" key="6">
    <source>
        <dbReference type="ARBA" id="ARBA00022723"/>
    </source>
</evidence>
<keyword evidence="6" id="KW-0479">Metal-binding</keyword>
<evidence type="ECO:0000313" key="12">
    <source>
        <dbReference type="EMBL" id="TKR84112.1"/>
    </source>
</evidence>
<keyword evidence="8" id="KW-0560">Oxidoreductase</keyword>
<evidence type="ECO:0000256" key="3">
    <source>
        <dbReference type="ARBA" id="ARBA00010617"/>
    </source>
</evidence>
<evidence type="ECO:0000256" key="1">
    <source>
        <dbReference type="ARBA" id="ARBA00001971"/>
    </source>
</evidence>
<comment type="similarity">
    <text evidence="3">Belongs to the cytochrome P450 family.</text>
</comment>
<dbReference type="SUPFAM" id="SSF48264">
    <property type="entry name" value="Cytochrome P450"/>
    <property type="match status" value="1"/>
</dbReference>
<dbReference type="GO" id="GO:0004497">
    <property type="term" value="F:monooxygenase activity"/>
    <property type="evidence" value="ECO:0007669"/>
    <property type="project" value="UniProtKB-KW"/>
</dbReference>
<dbReference type="PANTHER" id="PTHR47944">
    <property type="entry name" value="CYTOCHROME P450 98A9"/>
    <property type="match status" value="1"/>
</dbReference>
<dbReference type="GO" id="GO:0005506">
    <property type="term" value="F:iron ion binding"/>
    <property type="evidence" value="ECO:0007669"/>
    <property type="project" value="InterPro"/>
</dbReference>
<accession>A0A4U5NMQ7</accession>
<proteinExistence type="inferred from homology"/>
<evidence type="ECO:0000256" key="8">
    <source>
        <dbReference type="ARBA" id="ARBA00023002"/>
    </source>
</evidence>
<evidence type="ECO:0000256" key="5">
    <source>
        <dbReference type="ARBA" id="ARBA00022692"/>
    </source>
</evidence>
<name>A0A4U5NMQ7_POPAL</name>
<keyword evidence="5" id="KW-0812">Transmembrane</keyword>
<organism evidence="12">
    <name type="scientific">Populus alba</name>
    <name type="common">White poplar</name>
    <dbReference type="NCBI Taxonomy" id="43335"/>
    <lineage>
        <taxon>Eukaryota</taxon>
        <taxon>Viridiplantae</taxon>
        <taxon>Streptophyta</taxon>
        <taxon>Embryophyta</taxon>
        <taxon>Tracheophyta</taxon>
        <taxon>Spermatophyta</taxon>
        <taxon>Magnoliopsida</taxon>
        <taxon>eudicotyledons</taxon>
        <taxon>Gunneridae</taxon>
        <taxon>Pentapetalae</taxon>
        <taxon>rosids</taxon>
        <taxon>fabids</taxon>
        <taxon>Malpighiales</taxon>
        <taxon>Salicaceae</taxon>
        <taxon>Saliceae</taxon>
        <taxon>Populus</taxon>
    </lineage>
</organism>
<comment type="caution">
    <text evidence="12">The sequence shown here is derived from an EMBL/GenBank/DDBJ whole genome shotgun (WGS) entry which is preliminary data.</text>
</comment>
<evidence type="ECO:0000256" key="11">
    <source>
        <dbReference type="ARBA" id="ARBA00023136"/>
    </source>
</evidence>
<dbReference type="InterPro" id="IPR036396">
    <property type="entry name" value="Cyt_P450_sf"/>
</dbReference>
<evidence type="ECO:0000256" key="2">
    <source>
        <dbReference type="ARBA" id="ARBA00004167"/>
    </source>
</evidence>
<sequence length="210" mass="23867">MSMSTRRLGDGANNEAREIKDLVLQVSLLGGKLSAGNVLGPLAKLDLFGHGRKLRIALDKFDRLVERIIKEHEEKEMKGTVRSEGMDILLEISRDPNAEMKLTKKEIKAFFLVKLINHPKVFKKLRDEINSVVGPNRLVRESDIPNLPYLHTAVEETLRLHPPSPVVLRASIEDCEINGFDVKANTRMLVNVYTIQRDPNLWKDMFLSFA</sequence>
<dbReference type="Gene3D" id="1.10.630.10">
    <property type="entry name" value="Cytochrome P450"/>
    <property type="match status" value="1"/>
</dbReference>
<dbReference type="PRINTS" id="PR00463">
    <property type="entry name" value="EP450I"/>
</dbReference>
<dbReference type="Pfam" id="PF00067">
    <property type="entry name" value="p450"/>
    <property type="match status" value="1"/>
</dbReference>
<comment type="subcellular location">
    <subcellularLocation>
        <location evidence="2">Membrane</location>
        <topology evidence="2">Single-pass membrane protein</topology>
    </subcellularLocation>
</comment>
<keyword evidence="9" id="KW-0408">Iron</keyword>
<evidence type="ECO:0000256" key="10">
    <source>
        <dbReference type="ARBA" id="ARBA00023033"/>
    </source>
</evidence>
<evidence type="ECO:0000256" key="9">
    <source>
        <dbReference type="ARBA" id="ARBA00023004"/>
    </source>
</evidence>
<gene>
    <name evidence="12" type="ORF">D5086_0000261450</name>
</gene>
<comment type="cofactor">
    <cofactor evidence="1">
        <name>heme</name>
        <dbReference type="ChEBI" id="CHEBI:30413"/>
    </cofactor>
</comment>
<keyword evidence="7" id="KW-1133">Transmembrane helix</keyword>
<dbReference type="EMBL" id="RCHU01001018">
    <property type="protein sequence ID" value="TKR84112.1"/>
    <property type="molecule type" value="Genomic_DNA"/>
</dbReference>
<keyword evidence="11" id="KW-0472">Membrane</keyword>
<keyword evidence="4" id="KW-0349">Heme</keyword>